<dbReference type="InterPro" id="IPR004445">
    <property type="entry name" value="GltS"/>
</dbReference>
<keyword evidence="1" id="KW-0812">Transmembrane</keyword>
<reference evidence="2 3" key="1">
    <citation type="submission" date="2018-10" db="EMBL/GenBank/DDBJ databases">
        <title>Brevibacterium genomes from Austrain hard cheese rinds.</title>
        <authorList>
            <person name="Anast J.M."/>
            <person name="Dzieciol M."/>
            <person name="Schultz D.L."/>
            <person name="Mann E."/>
            <person name="Wagner M."/>
            <person name="Schmitz-Esser S."/>
        </authorList>
    </citation>
    <scope>NUCLEOTIDE SEQUENCE [LARGE SCALE GENOMIC DNA]</scope>
    <source>
        <strain evidence="2 3">L261</strain>
    </source>
</reference>
<dbReference type="GO" id="GO:0015501">
    <property type="term" value="F:glutamate:sodium symporter activity"/>
    <property type="evidence" value="ECO:0007669"/>
    <property type="project" value="InterPro"/>
</dbReference>
<feature type="transmembrane region" description="Helical" evidence="1">
    <location>
        <begin position="169"/>
        <end position="202"/>
    </location>
</feature>
<proteinExistence type="predicted"/>
<dbReference type="Proteomes" id="UP000297736">
    <property type="component" value="Unassembled WGS sequence"/>
</dbReference>
<keyword evidence="1" id="KW-0472">Membrane</keyword>
<dbReference type="EMBL" id="RHFF01000031">
    <property type="protein sequence ID" value="TGD36513.1"/>
    <property type="molecule type" value="Genomic_DNA"/>
</dbReference>
<evidence type="ECO:0000313" key="2">
    <source>
        <dbReference type="EMBL" id="TGD36513.1"/>
    </source>
</evidence>
<accession>A0A4Z0KFH6</accession>
<dbReference type="GO" id="GO:0016020">
    <property type="term" value="C:membrane"/>
    <property type="evidence" value="ECO:0007669"/>
    <property type="project" value="InterPro"/>
</dbReference>
<sequence length="318" mass="33646">MLAAGFVGGHGTAAAVASGFGDQWPEALSIGMTSATVGIVAAIVGGIIIIKLETRRGNTDFISSFADLPRELRTGIVPVEKRASLGNSPVSSMSIDPVIYHAGVLMAVGAGAYLISEWANALLPTVTLPVFSVAFILGYLVLFVMKLFKAEQHFEKKLFERTSGSATDLLVAFGVASIDPSVVISNAVPLALLLAFGITALLAAYKLLAPGFFRTHRVEQSIFTWGWSTGTVAMGIALLRIVDPDLKSRTLDYYGIAYVPIGFVDIIIVALAPGLILAGYAWPFALTAIGIGLLILIVARLLGWWAPSTRKEDALAQI</sequence>
<evidence type="ECO:0008006" key="4">
    <source>
        <dbReference type="Google" id="ProtNLM"/>
    </source>
</evidence>
<evidence type="ECO:0000313" key="3">
    <source>
        <dbReference type="Proteomes" id="UP000297736"/>
    </source>
</evidence>
<feature type="transmembrane region" description="Helical" evidence="1">
    <location>
        <begin position="98"/>
        <end position="116"/>
    </location>
</feature>
<dbReference type="PANTHER" id="PTHR36178">
    <property type="entry name" value="SLR0625 PROTEIN"/>
    <property type="match status" value="1"/>
</dbReference>
<keyword evidence="1" id="KW-1133">Transmembrane helix</keyword>
<feature type="transmembrane region" description="Helical" evidence="1">
    <location>
        <begin position="222"/>
        <end position="242"/>
    </location>
</feature>
<feature type="transmembrane region" description="Helical" evidence="1">
    <location>
        <begin position="254"/>
        <end position="276"/>
    </location>
</feature>
<dbReference type="GO" id="GO:0015813">
    <property type="term" value="P:L-glutamate transmembrane transport"/>
    <property type="evidence" value="ECO:0007669"/>
    <property type="project" value="InterPro"/>
</dbReference>
<comment type="caution">
    <text evidence="2">The sequence shown here is derived from an EMBL/GenBank/DDBJ whole genome shotgun (WGS) entry which is preliminary data.</text>
</comment>
<gene>
    <name evidence="2" type="ORF">EB834_19450</name>
</gene>
<dbReference type="PANTHER" id="PTHR36178:SF1">
    <property type="entry name" value="SODIUM_GLUTAMATE SYMPORTER"/>
    <property type="match status" value="1"/>
</dbReference>
<name>A0A4Z0KFH6_BREAU</name>
<feature type="transmembrane region" description="Helical" evidence="1">
    <location>
        <begin position="282"/>
        <end position="302"/>
    </location>
</feature>
<protein>
    <recommendedName>
        <fullName evidence="4">Sodium:glutamate symporter</fullName>
    </recommendedName>
</protein>
<feature type="transmembrane region" description="Helical" evidence="1">
    <location>
        <begin position="27"/>
        <end position="50"/>
    </location>
</feature>
<dbReference type="AlphaFoldDB" id="A0A4Z0KFH6"/>
<feature type="transmembrane region" description="Helical" evidence="1">
    <location>
        <begin position="128"/>
        <end position="148"/>
    </location>
</feature>
<evidence type="ECO:0000256" key="1">
    <source>
        <dbReference type="SAM" id="Phobius"/>
    </source>
</evidence>
<organism evidence="2 3">
    <name type="scientific">Brevibacterium aurantiacum</name>
    <dbReference type="NCBI Taxonomy" id="273384"/>
    <lineage>
        <taxon>Bacteria</taxon>
        <taxon>Bacillati</taxon>
        <taxon>Actinomycetota</taxon>
        <taxon>Actinomycetes</taxon>
        <taxon>Micrococcales</taxon>
        <taxon>Brevibacteriaceae</taxon>
        <taxon>Brevibacterium</taxon>
    </lineage>
</organism>